<gene>
    <name evidence="2" type="ORF">EVAR_38224_1</name>
</gene>
<feature type="region of interest" description="Disordered" evidence="1">
    <location>
        <begin position="94"/>
        <end position="135"/>
    </location>
</feature>
<feature type="compositionally biased region" description="Basic residues" evidence="1">
    <location>
        <begin position="117"/>
        <end position="135"/>
    </location>
</feature>
<dbReference type="Proteomes" id="UP000299102">
    <property type="component" value="Unassembled WGS sequence"/>
</dbReference>
<comment type="caution">
    <text evidence="2">The sequence shown here is derived from an EMBL/GenBank/DDBJ whole genome shotgun (WGS) entry which is preliminary data.</text>
</comment>
<proteinExistence type="predicted"/>
<name>A0A4C1XGU2_EUMVA</name>
<evidence type="ECO:0000313" key="3">
    <source>
        <dbReference type="Proteomes" id="UP000299102"/>
    </source>
</evidence>
<evidence type="ECO:0000313" key="2">
    <source>
        <dbReference type="EMBL" id="GBP62222.1"/>
    </source>
</evidence>
<keyword evidence="3" id="KW-1185">Reference proteome</keyword>
<organism evidence="2 3">
    <name type="scientific">Eumeta variegata</name>
    <name type="common">Bagworm moth</name>
    <name type="synonym">Eumeta japonica</name>
    <dbReference type="NCBI Taxonomy" id="151549"/>
    <lineage>
        <taxon>Eukaryota</taxon>
        <taxon>Metazoa</taxon>
        <taxon>Ecdysozoa</taxon>
        <taxon>Arthropoda</taxon>
        <taxon>Hexapoda</taxon>
        <taxon>Insecta</taxon>
        <taxon>Pterygota</taxon>
        <taxon>Neoptera</taxon>
        <taxon>Endopterygota</taxon>
        <taxon>Lepidoptera</taxon>
        <taxon>Glossata</taxon>
        <taxon>Ditrysia</taxon>
        <taxon>Tineoidea</taxon>
        <taxon>Psychidae</taxon>
        <taxon>Oiketicinae</taxon>
        <taxon>Eumeta</taxon>
    </lineage>
</organism>
<dbReference type="AlphaFoldDB" id="A0A4C1XGU2"/>
<reference evidence="2 3" key="1">
    <citation type="journal article" date="2019" name="Commun. Biol.">
        <title>The bagworm genome reveals a unique fibroin gene that provides high tensile strength.</title>
        <authorList>
            <person name="Kono N."/>
            <person name="Nakamura H."/>
            <person name="Ohtoshi R."/>
            <person name="Tomita M."/>
            <person name="Numata K."/>
            <person name="Arakawa K."/>
        </authorList>
    </citation>
    <scope>NUCLEOTIDE SEQUENCE [LARGE SCALE GENOMIC DNA]</scope>
</reference>
<accession>A0A4C1XGU2</accession>
<evidence type="ECO:0000256" key="1">
    <source>
        <dbReference type="SAM" id="MobiDB-lite"/>
    </source>
</evidence>
<dbReference type="EMBL" id="BGZK01000835">
    <property type="protein sequence ID" value="GBP62222.1"/>
    <property type="molecule type" value="Genomic_DNA"/>
</dbReference>
<protein>
    <submittedName>
        <fullName evidence="2">Uncharacterized protein</fullName>
    </submittedName>
</protein>
<sequence length="207" mass="23061">MGAVCLRSKARAACWVRIKARFGGEFTSGVGRRAAGGGRRRGAGALNREAISPRDERQVISLNIAGRATNKMTNSGRAVPRRAPSQFHRLRTAHSRHLRRPNPIYSPVRGREPARDKHGRRARRRRRRHSRRHSWTRPHLAATWLPTAPATTPRLPLTATRVVSLMALLVSHKCDIGNTFLPSPHAAPPLLRNFQPALAVRVGNGYK</sequence>